<dbReference type="Proteomes" id="UP000236621">
    <property type="component" value="Unassembled WGS sequence"/>
</dbReference>
<name>A0A2K3QA48_9HYPO</name>
<sequence length="232" mass="25255">MPSRSELVALMGAAASAASSTCKVPSQPSTGSEPFDGFATSHCRTTINKLGNLGGTRPYIRGSSNKQDHALYDASQEPALIGMVDRGRSPDYPITIHIALARNESARIWQWLNTTAEVSAEKAWEAGLDMEQGIEFASTRKWAFSLMTRVAPTGDARLTLLKQHQRRDITRRHAAGHTDESQHDGAVRRQAQRGIRQHLPRRPGLGAAASLWRGQLGVDQGKPGPSNSGRRL</sequence>
<feature type="region of interest" description="Disordered" evidence="1">
    <location>
        <begin position="168"/>
        <end position="203"/>
    </location>
</feature>
<gene>
    <name evidence="2" type="ORF">TCAP_05630</name>
</gene>
<feature type="region of interest" description="Disordered" evidence="1">
    <location>
        <begin position="213"/>
        <end position="232"/>
    </location>
</feature>
<evidence type="ECO:0000256" key="1">
    <source>
        <dbReference type="SAM" id="MobiDB-lite"/>
    </source>
</evidence>
<dbReference type="OrthoDB" id="2796951at2759"/>
<proteinExistence type="predicted"/>
<comment type="caution">
    <text evidence="2">The sequence shown here is derived from an EMBL/GenBank/DDBJ whole genome shotgun (WGS) entry which is preliminary data.</text>
</comment>
<evidence type="ECO:0000313" key="3">
    <source>
        <dbReference type="Proteomes" id="UP000236621"/>
    </source>
</evidence>
<reference evidence="2 3" key="1">
    <citation type="submission" date="2017-08" db="EMBL/GenBank/DDBJ databases">
        <title>Harnessing the power of phylogenomics to disentangle the directionality and signatures of interkingdom host jumping in the parasitic fungal genus Tolypocladium.</title>
        <authorList>
            <person name="Quandt C.A."/>
            <person name="Patterson W."/>
            <person name="Spatafora J.W."/>
        </authorList>
    </citation>
    <scope>NUCLEOTIDE SEQUENCE [LARGE SCALE GENOMIC DNA]</scope>
    <source>
        <strain evidence="2 3">CBS 113982</strain>
    </source>
</reference>
<organism evidence="2 3">
    <name type="scientific">Tolypocladium capitatum</name>
    <dbReference type="NCBI Taxonomy" id="45235"/>
    <lineage>
        <taxon>Eukaryota</taxon>
        <taxon>Fungi</taxon>
        <taxon>Dikarya</taxon>
        <taxon>Ascomycota</taxon>
        <taxon>Pezizomycotina</taxon>
        <taxon>Sordariomycetes</taxon>
        <taxon>Hypocreomycetidae</taxon>
        <taxon>Hypocreales</taxon>
        <taxon>Ophiocordycipitaceae</taxon>
        <taxon>Tolypocladium</taxon>
    </lineage>
</organism>
<feature type="compositionally biased region" description="Basic and acidic residues" evidence="1">
    <location>
        <begin position="176"/>
        <end position="187"/>
    </location>
</feature>
<accession>A0A2K3QA48</accession>
<keyword evidence="3" id="KW-1185">Reference proteome</keyword>
<evidence type="ECO:0000313" key="2">
    <source>
        <dbReference type="EMBL" id="PNY24430.1"/>
    </source>
</evidence>
<protein>
    <submittedName>
        <fullName evidence="2">Beta-glucuronidase</fullName>
    </submittedName>
</protein>
<dbReference type="EMBL" id="NRSZ01000885">
    <property type="protein sequence ID" value="PNY24430.1"/>
    <property type="molecule type" value="Genomic_DNA"/>
</dbReference>
<dbReference type="AlphaFoldDB" id="A0A2K3QA48"/>